<dbReference type="SUPFAM" id="SSF46785">
    <property type="entry name" value="Winged helix' DNA-binding domain"/>
    <property type="match status" value="1"/>
</dbReference>
<accession>A0ABP3U5P9</accession>
<evidence type="ECO:0000259" key="4">
    <source>
        <dbReference type="PROSITE" id="PS50987"/>
    </source>
</evidence>
<keyword evidence="1" id="KW-0805">Transcription regulation</keyword>
<keyword evidence="3" id="KW-0804">Transcription</keyword>
<keyword evidence="6" id="KW-1185">Reference proteome</keyword>
<sequence>MKYSILWECALGIAASTYDELHHTLERSAEYWKTTIGKLSPDIKEELMYSRKNNTWKTLLQLLCIKDFKNLDHFTDYIENLKEEELRFYSIPFLGLANEESRKKASCGDELAKLQLIKASSNNKFFPSYIEFIYSVTFYELKEHLVKLMRGWYEAVIKPDEEYILSILKRDIESKGGMLKSLTPEKFVEWVTGGRVYLPEPTISSVLLIPQYIYRPWIVEADDINTKIFYYPVSDESIHSVKDAYVPDLALIQSYKALGDEARLRIVKFLYEGDKTLQELTDKLNLAKSTIHHHLSMLRGTKLVKVEESKYHLNKEFLFMIESELKSYLER</sequence>
<dbReference type="EMBL" id="BAAACF010000001">
    <property type="protein sequence ID" value="GAA0724741.1"/>
    <property type="molecule type" value="Genomic_DNA"/>
</dbReference>
<evidence type="ECO:0000313" key="6">
    <source>
        <dbReference type="Proteomes" id="UP001500339"/>
    </source>
</evidence>
<protein>
    <submittedName>
        <fullName evidence="5">Metalloregulator ArsR/SmtB family transcription factor</fullName>
    </submittedName>
</protein>
<dbReference type="InterPro" id="IPR011991">
    <property type="entry name" value="ArsR-like_HTH"/>
</dbReference>
<evidence type="ECO:0000313" key="5">
    <source>
        <dbReference type="EMBL" id="GAA0724741.1"/>
    </source>
</evidence>
<dbReference type="PROSITE" id="PS50987">
    <property type="entry name" value="HTH_ARSR_2"/>
    <property type="match status" value="1"/>
</dbReference>
<dbReference type="Gene3D" id="1.10.10.10">
    <property type="entry name" value="Winged helix-like DNA-binding domain superfamily/Winged helix DNA-binding domain"/>
    <property type="match status" value="1"/>
</dbReference>
<name>A0ABP3U5P9_9CLOT</name>
<dbReference type="SMART" id="SM00418">
    <property type="entry name" value="HTH_ARSR"/>
    <property type="match status" value="1"/>
</dbReference>
<comment type="caution">
    <text evidence="5">The sequence shown here is derived from an EMBL/GenBank/DDBJ whole genome shotgun (WGS) entry which is preliminary data.</text>
</comment>
<dbReference type="PANTHER" id="PTHR33154">
    <property type="entry name" value="TRANSCRIPTIONAL REGULATOR, ARSR FAMILY"/>
    <property type="match status" value="1"/>
</dbReference>
<keyword evidence="2" id="KW-0238">DNA-binding</keyword>
<proteinExistence type="predicted"/>
<dbReference type="InterPro" id="IPR036390">
    <property type="entry name" value="WH_DNA-bd_sf"/>
</dbReference>
<dbReference type="InterPro" id="IPR051081">
    <property type="entry name" value="HTH_MetalResp_TranReg"/>
</dbReference>
<dbReference type="InterPro" id="IPR001845">
    <property type="entry name" value="HTH_ArsR_DNA-bd_dom"/>
</dbReference>
<dbReference type="PRINTS" id="PR00778">
    <property type="entry name" value="HTHARSR"/>
</dbReference>
<dbReference type="PANTHER" id="PTHR33154:SF18">
    <property type="entry name" value="ARSENICAL RESISTANCE OPERON REPRESSOR"/>
    <property type="match status" value="1"/>
</dbReference>
<evidence type="ECO:0000256" key="1">
    <source>
        <dbReference type="ARBA" id="ARBA00023015"/>
    </source>
</evidence>
<dbReference type="CDD" id="cd00090">
    <property type="entry name" value="HTH_ARSR"/>
    <property type="match status" value="1"/>
</dbReference>
<feature type="domain" description="HTH arsR-type" evidence="4">
    <location>
        <begin position="243"/>
        <end position="331"/>
    </location>
</feature>
<dbReference type="InterPro" id="IPR036388">
    <property type="entry name" value="WH-like_DNA-bd_sf"/>
</dbReference>
<organism evidence="5 6">
    <name type="scientific">Clostridium malenominatum</name>
    <dbReference type="NCBI Taxonomy" id="1539"/>
    <lineage>
        <taxon>Bacteria</taxon>
        <taxon>Bacillati</taxon>
        <taxon>Bacillota</taxon>
        <taxon>Clostridia</taxon>
        <taxon>Eubacteriales</taxon>
        <taxon>Clostridiaceae</taxon>
        <taxon>Clostridium</taxon>
    </lineage>
</organism>
<dbReference type="Proteomes" id="UP001500339">
    <property type="component" value="Unassembled WGS sequence"/>
</dbReference>
<evidence type="ECO:0000256" key="2">
    <source>
        <dbReference type="ARBA" id="ARBA00023125"/>
    </source>
</evidence>
<gene>
    <name evidence="5" type="ORF">GCM10008905_19140</name>
</gene>
<dbReference type="Pfam" id="PF01022">
    <property type="entry name" value="HTH_5"/>
    <property type="match status" value="1"/>
</dbReference>
<evidence type="ECO:0000256" key="3">
    <source>
        <dbReference type="ARBA" id="ARBA00023163"/>
    </source>
</evidence>
<reference evidence="6" key="1">
    <citation type="journal article" date="2019" name="Int. J. Syst. Evol. Microbiol.">
        <title>The Global Catalogue of Microorganisms (GCM) 10K type strain sequencing project: providing services to taxonomists for standard genome sequencing and annotation.</title>
        <authorList>
            <consortium name="The Broad Institute Genomics Platform"/>
            <consortium name="The Broad Institute Genome Sequencing Center for Infectious Disease"/>
            <person name="Wu L."/>
            <person name="Ma J."/>
        </authorList>
    </citation>
    <scope>NUCLEOTIDE SEQUENCE [LARGE SCALE GENOMIC DNA]</scope>
    <source>
        <strain evidence="6">JCM 1405</strain>
    </source>
</reference>